<dbReference type="SUPFAM" id="SSF50494">
    <property type="entry name" value="Trypsin-like serine proteases"/>
    <property type="match status" value="1"/>
</dbReference>
<dbReference type="InterPro" id="IPR043504">
    <property type="entry name" value="Peptidase_S1_PA_chymotrypsin"/>
</dbReference>
<sequence>MRLFGVAAFVAFFSISHGALTIEKVASLMIRIGKEKICGGILLDNRHILTAAHCFFRAGTVCTRSFDLTRWKQATDDPKEMVIEFGGNCIGCTSPKEGDIPTTSYPSIVEKVMILKRFVISRCRRSDIAVLRLNRPIDHKLASEMDIRIPYEAKIPSNASLEVSGFGLSNVYHKKLTLSNFKAKIRPCTRNVKDSICVEENENNVCLTHTGSALLEKPSNRSTEQITIHGVETHGTGCRRMHSILAQRKAGTDVKYYLKGLYFTSTGYYAPFICKATDNRVRIDGDIKCDDLKKKKTLVALNRQVEQWREDYWKGLSRGDQVHWQNEFAKHNGNLGQRQYFPDSMAIYNSATDILTILERFVGLPQPIDFNDLEDAVRSKGFLL</sequence>
<dbReference type="PANTHER" id="PTHR24260:SF136">
    <property type="entry name" value="GH08193P-RELATED"/>
    <property type="match status" value="1"/>
</dbReference>
<dbReference type="InterPro" id="IPR036430">
    <property type="entry name" value="RNase_T2-like_sf"/>
</dbReference>
<name>A0AA39IQK1_9BILA</name>
<dbReference type="InterPro" id="IPR018114">
    <property type="entry name" value="TRYPSIN_HIS"/>
</dbReference>
<gene>
    <name evidence="3" type="ORF">QR680_010930</name>
</gene>
<keyword evidence="1" id="KW-0732">Signal</keyword>
<dbReference type="PANTHER" id="PTHR24260">
    <property type="match status" value="1"/>
</dbReference>
<reference evidence="3" key="1">
    <citation type="submission" date="2023-06" db="EMBL/GenBank/DDBJ databases">
        <title>Genomic analysis of the entomopathogenic nematode Steinernema hermaphroditum.</title>
        <authorList>
            <person name="Schwarz E.M."/>
            <person name="Heppert J.K."/>
            <person name="Baniya A."/>
            <person name="Schwartz H.T."/>
            <person name="Tan C.-H."/>
            <person name="Antoshechkin I."/>
            <person name="Sternberg P.W."/>
            <person name="Goodrich-Blair H."/>
            <person name="Dillman A.R."/>
        </authorList>
    </citation>
    <scope>NUCLEOTIDE SEQUENCE</scope>
    <source>
        <strain evidence="3">PS9179</strain>
        <tissue evidence="3">Whole animal</tissue>
    </source>
</reference>
<organism evidence="3 4">
    <name type="scientific">Steinernema hermaphroditum</name>
    <dbReference type="NCBI Taxonomy" id="289476"/>
    <lineage>
        <taxon>Eukaryota</taxon>
        <taxon>Metazoa</taxon>
        <taxon>Ecdysozoa</taxon>
        <taxon>Nematoda</taxon>
        <taxon>Chromadorea</taxon>
        <taxon>Rhabditida</taxon>
        <taxon>Tylenchina</taxon>
        <taxon>Panagrolaimomorpha</taxon>
        <taxon>Strongyloidoidea</taxon>
        <taxon>Steinernematidae</taxon>
        <taxon>Steinernema</taxon>
    </lineage>
</organism>
<dbReference type="GO" id="GO:0004252">
    <property type="term" value="F:serine-type endopeptidase activity"/>
    <property type="evidence" value="ECO:0007669"/>
    <property type="project" value="InterPro"/>
</dbReference>
<dbReference type="GO" id="GO:0033897">
    <property type="term" value="F:ribonuclease T2 activity"/>
    <property type="evidence" value="ECO:0007669"/>
    <property type="project" value="InterPro"/>
</dbReference>
<evidence type="ECO:0000256" key="1">
    <source>
        <dbReference type="SAM" id="SignalP"/>
    </source>
</evidence>
<accession>A0AA39IQK1</accession>
<dbReference type="GO" id="GO:0003723">
    <property type="term" value="F:RNA binding"/>
    <property type="evidence" value="ECO:0007669"/>
    <property type="project" value="InterPro"/>
</dbReference>
<dbReference type="PROSITE" id="PS00134">
    <property type="entry name" value="TRYPSIN_HIS"/>
    <property type="match status" value="1"/>
</dbReference>
<dbReference type="InterPro" id="IPR001314">
    <property type="entry name" value="Peptidase_S1A"/>
</dbReference>
<feature type="domain" description="Peptidase S1" evidence="2">
    <location>
        <begin position="26"/>
        <end position="278"/>
    </location>
</feature>
<comment type="caution">
    <text evidence="3">The sequence shown here is derived from an EMBL/GenBank/DDBJ whole genome shotgun (WGS) entry which is preliminary data.</text>
</comment>
<dbReference type="SMART" id="SM00020">
    <property type="entry name" value="Tryp_SPc"/>
    <property type="match status" value="1"/>
</dbReference>
<dbReference type="AlphaFoldDB" id="A0AA39IQK1"/>
<dbReference type="PROSITE" id="PS50240">
    <property type="entry name" value="TRYPSIN_DOM"/>
    <property type="match status" value="1"/>
</dbReference>
<dbReference type="GO" id="GO:0006508">
    <property type="term" value="P:proteolysis"/>
    <property type="evidence" value="ECO:0007669"/>
    <property type="project" value="InterPro"/>
</dbReference>
<evidence type="ECO:0000313" key="3">
    <source>
        <dbReference type="EMBL" id="KAK0428650.1"/>
    </source>
</evidence>
<feature type="signal peptide" evidence="1">
    <location>
        <begin position="1"/>
        <end position="18"/>
    </location>
</feature>
<evidence type="ECO:0000313" key="4">
    <source>
        <dbReference type="Proteomes" id="UP001175271"/>
    </source>
</evidence>
<evidence type="ECO:0000259" key="2">
    <source>
        <dbReference type="PROSITE" id="PS50240"/>
    </source>
</evidence>
<dbReference type="InterPro" id="IPR051333">
    <property type="entry name" value="CLIP_Serine_Protease"/>
</dbReference>
<keyword evidence="4" id="KW-1185">Reference proteome</keyword>
<dbReference type="EMBL" id="JAUCMV010000001">
    <property type="protein sequence ID" value="KAK0428650.1"/>
    <property type="molecule type" value="Genomic_DNA"/>
</dbReference>
<dbReference type="InterPro" id="IPR001254">
    <property type="entry name" value="Trypsin_dom"/>
</dbReference>
<feature type="chain" id="PRO_5041365285" description="Peptidase S1 domain-containing protein" evidence="1">
    <location>
        <begin position="19"/>
        <end position="384"/>
    </location>
</feature>
<dbReference type="Proteomes" id="UP001175271">
    <property type="component" value="Unassembled WGS sequence"/>
</dbReference>
<dbReference type="InterPro" id="IPR009003">
    <property type="entry name" value="Peptidase_S1_PA"/>
</dbReference>
<protein>
    <recommendedName>
        <fullName evidence="2">Peptidase S1 domain-containing protein</fullName>
    </recommendedName>
</protein>
<dbReference type="Pfam" id="PF00089">
    <property type="entry name" value="Trypsin"/>
    <property type="match status" value="1"/>
</dbReference>
<proteinExistence type="predicted"/>
<dbReference type="Gene3D" id="2.40.10.10">
    <property type="entry name" value="Trypsin-like serine proteases"/>
    <property type="match status" value="1"/>
</dbReference>
<dbReference type="PRINTS" id="PR00722">
    <property type="entry name" value="CHYMOTRYPSIN"/>
</dbReference>
<dbReference type="SUPFAM" id="SSF55895">
    <property type="entry name" value="Ribonuclease Rh-like"/>
    <property type="match status" value="1"/>
</dbReference>